<reference evidence="1 2" key="1">
    <citation type="submission" date="2020-08" db="EMBL/GenBank/DDBJ databases">
        <title>Sequencing the genomes of 1000 actinobacteria strains.</title>
        <authorList>
            <person name="Klenk H.-P."/>
        </authorList>
    </citation>
    <scope>NUCLEOTIDE SEQUENCE [LARGE SCALE GENOMIC DNA]</scope>
    <source>
        <strain evidence="1 2">DSM 44786</strain>
    </source>
</reference>
<dbReference type="EMBL" id="JACHJR010000001">
    <property type="protein sequence ID" value="MBB4947449.1"/>
    <property type="molecule type" value="Genomic_DNA"/>
</dbReference>
<keyword evidence="2" id="KW-1185">Reference proteome</keyword>
<evidence type="ECO:0000313" key="1">
    <source>
        <dbReference type="EMBL" id="MBB4947449.1"/>
    </source>
</evidence>
<dbReference type="NCBIfam" id="TIGR04268">
    <property type="entry name" value="FxSxx-COOH"/>
    <property type="match status" value="1"/>
</dbReference>
<comment type="caution">
    <text evidence="1">The sequence shown here is derived from an EMBL/GenBank/DDBJ whole genome shotgun (WGS) entry which is preliminary data.</text>
</comment>
<name>A0A7W7SBH6_9ACTN</name>
<accession>A0A7W7SBH6</accession>
<dbReference type="RefSeq" id="WP_184915438.1">
    <property type="nucleotide sequence ID" value="NZ_JACHJR010000001.1"/>
</dbReference>
<gene>
    <name evidence="1" type="ORF">F4556_002984</name>
</gene>
<dbReference type="InterPro" id="IPR026334">
    <property type="entry name" value="FxSxx-COOH"/>
</dbReference>
<proteinExistence type="predicted"/>
<dbReference type="Proteomes" id="UP000573327">
    <property type="component" value="Unassembled WGS sequence"/>
</dbReference>
<organism evidence="1 2">
    <name type="scientific">Kitasatospora gansuensis</name>
    <dbReference type="NCBI Taxonomy" id="258050"/>
    <lineage>
        <taxon>Bacteria</taxon>
        <taxon>Bacillati</taxon>
        <taxon>Actinomycetota</taxon>
        <taxon>Actinomycetes</taxon>
        <taxon>Kitasatosporales</taxon>
        <taxon>Streptomycetaceae</taxon>
        <taxon>Kitasatospora</taxon>
    </lineage>
</organism>
<sequence length="60" mass="6123">MVTALATRPADRDSVEQPAPRASLAALAALGTDHLTAELHRALPGQESGQVAVAAFNSSI</sequence>
<protein>
    <submittedName>
        <fullName evidence="1">FXSXX-COOH protein</fullName>
    </submittedName>
</protein>
<evidence type="ECO:0000313" key="2">
    <source>
        <dbReference type="Proteomes" id="UP000573327"/>
    </source>
</evidence>
<dbReference type="AlphaFoldDB" id="A0A7W7SBH6"/>